<dbReference type="PROSITE" id="PS50883">
    <property type="entry name" value="EAL"/>
    <property type="match status" value="1"/>
</dbReference>
<dbReference type="Gene3D" id="3.20.20.450">
    <property type="entry name" value="EAL domain"/>
    <property type="match status" value="1"/>
</dbReference>
<keyword evidence="5" id="KW-1185">Reference proteome</keyword>
<gene>
    <name evidence="4" type="ORF">EKG39_10645</name>
</gene>
<evidence type="ECO:0000259" key="2">
    <source>
        <dbReference type="PROSITE" id="PS50883"/>
    </source>
</evidence>
<dbReference type="SUPFAM" id="SSF141868">
    <property type="entry name" value="EAL domain-like"/>
    <property type="match status" value="1"/>
</dbReference>
<dbReference type="InterPro" id="IPR029787">
    <property type="entry name" value="Nucleotide_cyclase"/>
</dbReference>
<dbReference type="PROSITE" id="PS50887">
    <property type="entry name" value="GGDEF"/>
    <property type="match status" value="1"/>
</dbReference>
<dbReference type="InterPro" id="IPR000160">
    <property type="entry name" value="GGDEF_dom"/>
</dbReference>
<evidence type="ECO:0000259" key="3">
    <source>
        <dbReference type="PROSITE" id="PS50887"/>
    </source>
</evidence>
<organism evidence="4 5">
    <name type="scientific">Shewanella atlantica</name>
    <dbReference type="NCBI Taxonomy" id="271099"/>
    <lineage>
        <taxon>Bacteria</taxon>
        <taxon>Pseudomonadati</taxon>
        <taxon>Pseudomonadota</taxon>
        <taxon>Gammaproteobacteria</taxon>
        <taxon>Alteromonadales</taxon>
        <taxon>Shewanellaceae</taxon>
        <taxon>Shewanella</taxon>
    </lineage>
</organism>
<dbReference type="EMBL" id="RXNV01000003">
    <property type="protein sequence ID" value="RTR32817.1"/>
    <property type="molecule type" value="Genomic_DNA"/>
</dbReference>
<dbReference type="PANTHER" id="PTHR33121:SF71">
    <property type="entry name" value="OXYGEN SENSOR PROTEIN DOSP"/>
    <property type="match status" value="1"/>
</dbReference>
<dbReference type="Gene3D" id="3.30.70.270">
    <property type="match status" value="1"/>
</dbReference>
<sequence length="505" mass="57546">MESDWYIWFFLILCVAGTTYWYRHKKDDTKFIHDLIQYLKKPYSYHQLHVSTVPTKFIQLYQALQYFIATLPIPNDKDKLTGFSNRLGLKSKFMSLMPLTQGTLVLIDIYRFRFVNDLFGFSVGDKLLLSLSKRLTALDEEVTFLARMNEDEFLLYFDSDRTEETLLAIRNQLQAPFEIDDTPITVQIQMGYLDLKQHHTDVSQLLRRLDLALIKAKQDKYFFAGYMKGDDVSQHRQLSIINRLPKALASGELYMVYQPKLTISDGRCVQVEALMRWEHHQFGVLSPAEFIPLVECAGMIKLVSQWALDQVISQQAKWRQSGLHMQVAVNLSTQDLISGTLCDDIQAKLQRHRVDASTLSIEITESTLMGDMDTAIQTISKLKQVGVDVAIDDFGTGHSSLAYLKNFPVDEVKIDKAFIDDLLVDSRALHIMKCSIELAKGLAFKVTVEGVETEEIYLALMKMGVDKIQGDLFAKPMSAKVLEGCWGQLQQSRLPRIGGDGDRGN</sequence>
<dbReference type="Proteomes" id="UP000282060">
    <property type="component" value="Unassembled WGS sequence"/>
</dbReference>
<dbReference type="SMART" id="SM00267">
    <property type="entry name" value="GGDEF"/>
    <property type="match status" value="1"/>
</dbReference>
<feature type="domain" description="GGDEF" evidence="3">
    <location>
        <begin position="100"/>
        <end position="226"/>
    </location>
</feature>
<dbReference type="SUPFAM" id="SSF55073">
    <property type="entry name" value="Nucleotide cyclase"/>
    <property type="match status" value="1"/>
</dbReference>
<dbReference type="InterPro" id="IPR001633">
    <property type="entry name" value="EAL_dom"/>
</dbReference>
<keyword evidence="1" id="KW-0472">Membrane</keyword>
<dbReference type="SMART" id="SM00052">
    <property type="entry name" value="EAL"/>
    <property type="match status" value="1"/>
</dbReference>
<accession>A0A3S0K084</accession>
<feature type="transmembrane region" description="Helical" evidence="1">
    <location>
        <begin position="6"/>
        <end position="22"/>
    </location>
</feature>
<dbReference type="InterPro" id="IPR043128">
    <property type="entry name" value="Rev_trsase/Diguanyl_cyclase"/>
</dbReference>
<dbReference type="PANTHER" id="PTHR33121">
    <property type="entry name" value="CYCLIC DI-GMP PHOSPHODIESTERASE PDEF"/>
    <property type="match status" value="1"/>
</dbReference>
<reference evidence="4 5" key="1">
    <citation type="submission" date="2018-12" db="EMBL/GenBank/DDBJ databases">
        <authorList>
            <person name="Yu L."/>
        </authorList>
    </citation>
    <scope>NUCLEOTIDE SEQUENCE [LARGE SCALE GENOMIC DNA]</scope>
    <source>
        <strain evidence="4 5">HAW-EB5</strain>
    </source>
</reference>
<proteinExistence type="predicted"/>
<dbReference type="InterPro" id="IPR035919">
    <property type="entry name" value="EAL_sf"/>
</dbReference>
<dbReference type="InterPro" id="IPR050706">
    <property type="entry name" value="Cyclic-di-GMP_PDE-like"/>
</dbReference>
<protein>
    <submittedName>
        <fullName evidence="4">GGDEF domain-containing protein</fullName>
    </submittedName>
</protein>
<name>A0A3S0K084_9GAMM</name>
<dbReference type="Pfam" id="PF00563">
    <property type="entry name" value="EAL"/>
    <property type="match status" value="1"/>
</dbReference>
<dbReference type="Pfam" id="PF00990">
    <property type="entry name" value="GGDEF"/>
    <property type="match status" value="1"/>
</dbReference>
<evidence type="ECO:0000313" key="4">
    <source>
        <dbReference type="EMBL" id="RTR32817.1"/>
    </source>
</evidence>
<dbReference type="GO" id="GO:0071111">
    <property type="term" value="F:cyclic-guanylate-specific phosphodiesterase activity"/>
    <property type="evidence" value="ECO:0007669"/>
    <property type="project" value="InterPro"/>
</dbReference>
<keyword evidence="1" id="KW-0812">Transmembrane</keyword>
<keyword evidence="1" id="KW-1133">Transmembrane helix</keyword>
<dbReference type="RefSeq" id="WP_126505721.1">
    <property type="nucleotide sequence ID" value="NZ_RXNV01000003.1"/>
</dbReference>
<dbReference type="AlphaFoldDB" id="A0A3S0K084"/>
<dbReference type="NCBIfam" id="TIGR00254">
    <property type="entry name" value="GGDEF"/>
    <property type="match status" value="1"/>
</dbReference>
<feature type="domain" description="EAL" evidence="2">
    <location>
        <begin position="237"/>
        <end position="490"/>
    </location>
</feature>
<comment type="caution">
    <text evidence="4">The sequence shown here is derived from an EMBL/GenBank/DDBJ whole genome shotgun (WGS) entry which is preliminary data.</text>
</comment>
<dbReference type="OrthoDB" id="9804951at2"/>
<evidence type="ECO:0000313" key="5">
    <source>
        <dbReference type="Proteomes" id="UP000282060"/>
    </source>
</evidence>
<dbReference type="CDD" id="cd01948">
    <property type="entry name" value="EAL"/>
    <property type="match status" value="1"/>
</dbReference>
<evidence type="ECO:0000256" key="1">
    <source>
        <dbReference type="SAM" id="Phobius"/>
    </source>
</evidence>